<dbReference type="Proteomes" id="UP000186905">
    <property type="component" value="Unassembled WGS sequence"/>
</dbReference>
<protein>
    <recommendedName>
        <fullName evidence="1">VOC domain-containing protein</fullName>
    </recommendedName>
</protein>
<reference evidence="2 3" key="1">
    <citation type="submission" date="2016-09" db="EMBL/GenBank/DDBJ databases">
        <title>Photobacterium proteolyticum sp. nov. a protease producing bacterium isolated from ocean sediments of Laizhou Bay.</title>
        <authorList>
            <person name="Li Y."/>
        </authorList>
    </citation>
    <scope>NUCLEOTIDE SEQUENCE [LARGE SCALE GENOMIC DNA]</scope>
    <source>
        <strain evidence="2 3">13-12</strain>
    </source>
</reference>
<dbReference type="InterPro" id="IPR029068">
    <property type="entry name" value="Glyas_Bleomycin-R_OHBP_Dase"/>
</dbReference>
<gene>
    <name evidence="2" type="ORF">BIT28_18870</name>
</gene>
<dbReference type="Pfam" id="PF13669">
    <property type="entry name" value="Glyoxalase_4"/>
    <property type="match status" value="1"/>
</dbReference>
<organism evidence="2 3">
    <name type="scientific">Photobacterium proteolyticum</name>
    <dbReference type="NCBI Taxonomy" id="1903952"/>
    <lineage>
        <taxon>Bacteria</taxon>
        <taxon>Pseudomonadati</taxon>
        <taxon>Pseudomonadota</taxon>
        <taxon>Gammaproteobacteria</taxon>
        <taxon>Vibrionales</taxon>
        <taxon>Vibrionaceae</taxon>
        <taxon>Photobacterium</taxon>
    </lineage>
</organism>
<feature type="domain" description="VOC" evidence="1">
    <location>
        <begin position="3"/>
        <end position="128"/>
    </location>
</feature>
<dbReference type="AlphaFoldDB" id="A0A1Q9GN68"/>
<keyword evidence="3" id="KW-1185">Reference proteome</keyword>
<evidence type="ECO:0000259" key="1">
    <source>
        <dbReference type="PROSITE" id="PS51819"/>
    </source>
</evidence>
<sequence length="132" mass="14838">MLKFHHVGIACKDIDKSASQYRKHFKESIFSESGNVYDPEQDATLKLFTLADGASVEFIAGKMVEGLVKKNRDLYHVCYESNNFDVDTQSLIQDGAIPISKPKPAVLFDGRVVQFFMTSYGMVEILESASEY</sequence>
<dbReference type="PROSITE" id="PS51819">
    <property type="entry name" value="VOC"/>
    <property type="match status" value="1"/>
</dbReference>
<proteinExistence type="predicted"/>
<accession>A0A1Q9GN68</accession>
<evidence type="ECO:0000313" key="2">
    <source>
        <dbReference type="EMBL" id="OLQ76081.1"/>
    </source>
</evidence>
<dbReference type="EMBL" id="MJIL01000069">
    <property type="protein sequence ID" value="OLQ76081.1"/>
    <property type="molecule type" value="Genomic_DNA"/>
</dbReference>
<dbReference type="RefSeq" id="WP_075764030.1">
    <property type="nucleotide sequence ID" value="NZ_MJIL01000069.1"/>
</dbReference>
<dbReference type="OrthoDB" id="323926at2"/>
<dbReference type="InterPro" id="IPR037523">
    <property type="entry name" value="VOC_core"/>
</dbReference>
<evidence type="ECO:0000313" key="3">
    <source>
        <dbReference type="Proteomes" id="UP000186905"/>
    </source>
</evidence>
<dbReference type="SUPFAM" id="SSF54593">
    <property type="entry name" value="Glyoxalase/Bleomycin resistance protein/Dihydroxybiphenyl dioxygenase"/>
    <property type="match status" value="1"/>
</dbReference>
<name>A0A1Q9GN68_9GAMM</name>
<dbReference type="Gene3D" id="3.10.180.10">
    <property type="entry name" value="2,3-Dihydroxybiphenyl 1,2-Dioxygenase, domain 1"/>
    <property type="match status" value="1"/>
</dbReference>
<comment type="caution">
    <text evidence="2">The sequence shown here is derived from an EMBL/GenBank/DDBJ whole genome shotgun (WGS) entry which is preliminary data.</text>
</comment>
<dbReference type="STRING" id="1903952.BIT28_18870"/>